<reference evidence="1 2" key="1">
    <citation type="journal article" date="2013" name="Nat. Genet.">
        <title>The genome of the hydatid tapeworm Echinococcus granulosus.</title>
        <authorList>
            <person name="Zheng H."/>
            <person name="Zhang W."/>
            <person name="Zhang L."/>
            <person name="Zhang Z."/>
            <person name="Li J."/>
            <person name="Lu G."/>
            <person name="Zhu Y."/>
            <person name="Wang Y."/>
            <person name="Huang Y."/>
            <person name="Liu J."/>
            <person name="Kang H."/>
            <person name="Chen J."/>
            <person name="Wang L."/>
            <person name="Chen A."/>
            <person name="Yu S."/>
            <person name="Gao Z."/>
            <person name="Jin L."/>
            <person name="Gu W."/>
            <person name="Wang Z."/>
            <person name="Zhao L."/>
            <person name="Shi B."/>
            <person name="Wen H."/>
            <person name="Lin R."/>
            <person name="Jones M.K."/>
            <person name="Brejova B."/>
            <person name="Vinar T."/>
            <person name="Zhao G."/>
            <person name="McManus D.P."/>
            <person name="Chen Z."/>
            <person name="Zhou Y."/>
            <person name="Wang S."/>
        </authorList>
    </citation>
    <scope>NUCLEOTIDE SEQUENCE [LARGE SCALE GENOMIC DNA]</scope>
</reference>
<keyword evidence="2" id="KW-1185">Reference proteome</keyword>
<sequence>MQHANRQYLKRLRKKSHRTSLETLKQFIYSFLTLRLSKYDEGDVQIPQFLQSDDHLAMLNYQKLVFAAHMMNLYKSVRKYDEGDVQIPQFLQSDDHLAMLNYQKLVFAAHMMNLYKSVR</sequence>
<organism evidence="1 2">
    <name type="scientific">Echinococcus granulosus</name>
    <name type="common">Hydatid tapeworm</name>
    <dbReference type="NCBI Taxonomy" id="6210"/>
    <lineage>
        <taxon>Eukaryota</taxon>
        <taxon>Metazoa</taxon>
        <taxon>Spiralia</taxon>
        <taxon>Lophotrochozoa</taxon>
        <taxon>Platyhelminthes</taxon>
        <taxon>Cestoda</taxon>
        <taxon>Eucestoda</taxon>
        <taxon>Cyclophyllidea</taxon>
        <taxon>Taeniidae</taxon>
        <taxon>Echinococcus</taxon>
        <taxon>Echinococcus granulosus group</taxon>
    </lineage>
</organism>
<evidence type="ECO:0000313" key="1">
    <source>
        <dbReference type="EMBL" id="EUB54590.1"/>
    </source>
</evidence>
<comment type="caution">
    <text evidence="1">The sequence shown here is derived from an EMBL/GenBank/DDBJ whole genome shotgun (WGS) entry which is preliminary data.</text>
</comment>
<name>W6U0F5_ECHGR</name>
<protein>
    <submittedName>
        <fullName evidence="1">Uncharacterized protein</fullName>
    </submittedName>
</protein>
<evidence type="ECO:0000313" key="2">
    <source>
        <dbReference type="Proteomes" id="UP000019149"/>
    </source>
</evidence>
<dbReference type="GeneID" id="36346274"/>
<proteinExistence type="predicted"/>
<dbReference type="EMBL" id="APAU02000233">
    <property type="protein sequence ID" value="EUB54590.1"/>
    <property type="molecule type" value="Genomic_DNA"/>
</dbReference>
<dbReference type="RefSeq" id="XP_024345786.1">
    <property type="nucleotide sequence ID" value="XM_024499808.1"/>
</dbReference>
<dbReference type="KEGG" id="egl:EGR_10559"/>
<dbReference type="Proteomes" id="UP000019149">
    <property type="component" value="Unassembled WGS sequence"/>
</dbReference>
<gene>
    <name evidence="1" type="ORF">EGR_10559</name>
</gene>
<dbReference type="CTD" id="36346274"/>
<accession>W6U0F5</accession>
<dbReference type="AlphaFoldDB" id="W6U0F5"/>